<dbReference type="InterPro" id="IPR037197">
    <property type="entry name" value="WWE_dom_sf"/>
</dbReference>
<dbReference type="PANTHER" id="PTHR45740:SF2">
    <property type="entry name" value="POLY [ADP-RIBOSE] POLYMERASE"/>
    <property type="match status" value="1"/>
</dbReference>
<keyword evidence="2" id="KW-0539">Nucleus</keyword>
<dbReference type="InterPro" id="IPR018123">
    <property type="entry name" value="WWE-dom_subgr"/>
</dbReference>
<keyword evidence="9" id="KW-1185">Reference proteome</keyword>
<evidence type="ECO:0000256" key="2">
    <source>
        <dbReference type="ARBA" id="ARBA00023242"/>
    </source>
</evidence>
<proteinExistence type="inferred from homology"/>
<evidence type="ECO:0000256" key="3">
    <source>
        <dbReference type="ARBA" id="ARBA00024347"/>
    </source>
</evidence>
<evidence type="ECO:0000259" key="6">
    <source>
        <dbReference type="PROSITE" id="PS50918"/>
    </source>
</evidence>
<feature type="coiled-coil region" evidence="5">
    <location>
        <begin position="126"/>
        <end position="181"/>
    </location>
</feature>
<dbReference type="Pfam" id="PF00644">
    <property type="entry name" value="PARP"/>
    <property type="match status" value="2"/>
</dbReference>
<feature type="domain" description="WWE" evidence="6">
    <location>
        <begin position="637"/>
        <end position="715"/>
    </location>
</feature>
<comment type="similarity">
    <text evidence="3">Belongs to the ARTD/PARP family.</text>
</comment>
<dbReference type="EMBL" id="CAXAMM010003191">
    <property type="protein sequence ID" value="CAK8998892.1"/>
    <property type="molecule type" value="Genomic_DNA"/>
</dbReference>
<dbReference type="SUPFAM" id="SSF117839">
    <property type="entry name" value="WWE domain"/>
    <property type="match status" value="2"/>
</dbReference>
<dbReference type="InterPro" id="IPR004170">
    <property type="entry name" value="WWE_dom"/>
</dbReference>
<dbReference type="Gene3D" id="3.30.720.50">
    <property type="match status" value="2"/>
</dbReference>
<evidence type="ECO:0000256" key="5">
    <source>
        <dbReference type="SAM" id="Coils"/>
    </source>
</evidence>
<organism evidence="8 9">
    <name type="scientific">Durusdinium trenchii</name>
    <dbReference type="NCBI Taxonomy" id="1381693"/>
    <lineage>
        <taxon>Eukaryota</taxon>
        <taxon>Sar</taxon>
        <taxon>Alveolata</taxon>
        <taxon>Dinophyceae</taxon>
        <taxon>Suessiales</taxon>
        <taxon>Symbiodiniaceae</taxon>
        <taxon>Durusdinium</taxon>
    </lineage>
</organism>
<dbReference type="PROSITE" id="PS51059">
    <property type="entry name" value="PARP_CATALYTIC"/>
    <property type="match status" value="2"/>
</dbReference>
<dbReference type="PROSITE" id="PS50918">
    <property type="entry name" value="WWE"/>
    <property type="match status" value="2"/>
</dbReference>
<sequence length="989" mass="111137">MGSSHAQLHGIQSCKFHSFMSQEEPLDVSKVLAAVSLLSWSLFKTLKLYSSGRTGASTAVALCIVPVRIILPKVLGSYLQLASVCFLCGLLLRLLHQLVKFILRKQELEQRTKEADLELQRRARGAVHLQDQVLSLQKQVIELERQKDHEVKEAAQLRGQVASLQCQVDNLQMQKESLMHLAFLPQGDGESWQYQDNTGDWAPFPEKAQKSLMANFHEGVERCQILIENRIYDVDFKVLVQVNRQSGKSRKIRCFLNLPSHWRITDEESLKLHVIQGNGQDGSNNIITRVTDSHLVSKLEGLLNTSKQRHDGTKCGCLHGNSTFRLVGAYQVKNLMLWRGYQRYVQNIRDKHKKYKITPVGICPDATALNELAESMQVDFAFNERLLFHGTRDLDSVTAIAQEGFDSRIAREGLFGRGAYFAIQTCKSAQYATEEAMKNKASMQMPGTLLLARVAIGDPYYTPGPYQGSRPPIRTGQEIRHDSIIAQPGIPNGQPGGVLQLTPSAEVLVIGGLYGSGTYFAAQTCKSAQYALKNRNEQLAEFITTLNLRIASLKQAAMSEKNKDAEIERLKIAAATSEKSKDAEIKRLKIAAAMSDAEIKGLKAQLELEKQNRWWKMQSQQNARSAEIEQMRNEICSLVRRLHLPPQVEGETWQYQTNSGEWAEFQDKANKELMLKFQEGQQTCEMTIDGIAYDYDFQVMNQTNKRTKKARSIRFCSNLPHHWGITDADSLKMLLPVNQGNGQDGSDDRICFVTDPAVMSTLEDLLNGSKRRHDGTGCNCLHGRSTFRLVEAYQVKNRELWRRYQRHVRSIVDKHKQHGSQLTGIDPPVGEALTQLAKDIQVDLAGNELLLLHGTREFDLAKEIAREGFDNRIARSGGLYGSGTYFAAQTCKSAQYATNIGMQEKASARLMGTMLVARVAIGDPYYTPQQCQNLTRAFAKIGQDIRYDSIIAKPGIPNGQSTGVQAHMEFVTFAPEQAYPEYILRFTEE</sequence>
<evidence type="ECO:0000256" key="4">
    <source>
        <dbReference type="RuleBase" id="RU362114"/>
    </source>
</evidence>
<evidence type="ECO:0000313" key="9">
    <source>
        <dbReference type="Proteomes" id="UP001642464"/>
    </source>
</evidence>
<protein>
    <recommendedName>
        <fullName evidence="4">Poly [ADP-ribose] polymerase</fullName>
        <shortName evidence="4">PARP</shortName>
        <ecNumber evidence="4">2.4.2.-</ecNumber>
    </recommendedName>
</protein>
<keyword evidence="4" id="KW-0520">NAD</keyword>
<dbReference type="EC" id="2.4.2.-" evidence="4"/>
<keyword evidence="4" id="KW-0328">Glycosyltransferase</keyword>
<dbReference type="PANTHER" id="PTHR45740">
    <property type="entry name" value="POLY [ADP-RIBOSE] POLYMERASE"/>
    <property type="match status" value="1"/>
</dbReference>
<dbReference type="InterPro" id="IPR051712">
    <property type="entry name" value="ARTD-AVP"/>
</dbReference>
<dbReference type="SMART" id="SM00678">
    <property type="entry name" value="WWE"/>
    <property type="match status" value="2"/>
</dbReference>
<dbReference type="SUPFAM" id="SSF56399">
    <property type="entry name" value="ADP-ribosylation"/>
    <property type="match status" value="2"/>
</dbReference>
<dbReference type="Proteomes" id="UP001642464">
    <property type="component" value="Unassembled WGS sequence"/>
</dbReference>
<feature type="domain" description="WWE" evidence="6">
    <location>
        <begin position="177"/>
        <end position="254"/>
    </location>
</feature>
<reference evidence="8 9" key="1">
    <citation type="submission" date="2024-02" db="EMBL/GenBank/DDBJ databases">
        <authorList>
            <person name="Chen Y."/>
            <person name="Shah S."/>
            <person name="Dougan E. K."/>
            <person name="Thang M."/>
            <person name="Chan C."/>
        </authorList>
    </citation>
    <scope>NUCLEOTIDE SEQUENCE [LARGE SCALE GENOMIC DNA]</scope>
</reference>
<feature type="domain" description="PARP catalytic" evidence="7">
    <location>
        <begin position="736"/>
        <end position="989"/>
    </location>
</feature>
<evidence type="ECO:0000313" key="8">
    <source>
        <dbReference type="EMBL" id="CAK8998892.1"/>
    </source>
</evidence>
<feature type="domain" description="PARP catalytic" evidence="7">
    <location>
        <begin position="273"/>
        <end position="555"/>
    </location>
</feature>
<accession>A0ABP0I8K9</accession>
<comment type="caution">
    <text evidence="8">The sequence shown here is derived from an EMBL/GenBank/DDBJ whole genome shotgun (WGS) entry which is preliminary data.</text>
</comment>
<name>A0ABP0I8K9_9DINO</name>
<keyword evidence="4" id="KW-0808">Transferase</keyword>
<evidence type="ECO:0000256" key="1">
    <source>
        <dbReference type="ARBA" id="ARBA00004123"/>
    </source>
</evidence>
<dbReference type="Pfam" id="PF02825">
    <property type="entry name" value="WWE"/>
    <property type="match status" value="2"/>
</dbReference>
<comment type="subcellular location">
    <subcellularLocation>
        <location evidence="1">Nucleus</location>
    </subcellularLocation>
</comment>
<evidence type="ECO:0000259" key="7">
    <source>
        <dbReference type="PROSITE" id="PS51059"/>
    </source>
</evidence>
<keyword evidence="5" id="KW-0175">Coiled coil</keyword>
<dbReference type="InterPro" id="IPR012317">
    <property type="entry name" value="Poly(ADP-ribose)pol_cat_dom"/>
</dbReference>
<dbReference type="Gene3D" id="3.90.228.10">
    <property type="match status" value="2"/>
</dbReference>
<gene>
    <name evidence="8" type="ORF">SCF082_LOCUS5825</name>
</gene>